<dbReference type="InterPro" id="IPR012944">
    <property type="entry name" value="SusD_RagB_dom"/>
</dbReference>
<dbReference type="Proteomes" id="UP000027821">
    <property type="component" value="Unassembled WGS sequence"/>
</dbReference>
<feature type="domain" description="RagB/SusD" evidence="6">
    <location>
        <begin position="284"/>
        <end position="558"/>
    </location>
</feature>
<dbReference type="InterPro" id="IPR011990">
    <property type="entry name" value="TPR-like_helical_dom_sf"/>
</dbReference>
<dbReference type="PROSITE" id="PS51257">
    <property type="entry name" value="PROKAR_LIPOPROTEIN"/>
    <property type="match status" value="1"/>
</dbReference>
<keyword evidence="5" id="KW-0998">Cell outer membrane</keyword>
<keyword evidence="4" id="KW-0472">Membrane</keyword>
<evidence type="ECO:0000256" key="1">
    <source>
        <dbReference type="ARBA" id="ARBA00004442"/>
    </source>
</evidence>
<name>A0A074KVZ6_9BACT</name>
<gene>
    <name evidence="8" type="ORF">EL17_08265</name>
</gene>
<evidence type="ECO:0000259" key="7">
    <source>
        <dbReference type="Pfam" id="PF14322"/>
    </source>
</evidence>
<comment type="caution">
    <text evidence="8">The sequence shown here is derived from an EMBL/GenBank/DDBJ whole genome shotgun (WGS) entry which is preliminary data.</text>
</comment>
<dbReference type="SUPFAM" id="SSF48452">
    <property type="entry name" value="TPR-like"/>
    <property type="match status" value="1"/>
</dbReference>
<dbReference type="InterPro" id="IPR033985">
    <property type="entry name" value="SusD-like_N"/>
</dbReference>
<keyword evidence="9" id="KW-1185">Reference proteome</keyword>
<evidence type="ECO:0000256" key="3">
    <source>
        <dbReference type="ARBA" id="ARBA00022729"/>
    </source>
</evidence>
<accession>A0A074KVZ6</accession>
<evidence type="ECO:0000256" key="5">
    <source>
        <dbReference type="ARBA" id="ARBA00023237"/>
    </source>
</evidence>
<dbReference type="eggNOG" id="COG1395">
    <property type="taxonomic scope" value="Bacteria"/>
</dbReference>
<dbReference type="Pfam" id="PF07980">
    <property type="entry name" value="SusD_RagB"/>
    <property type="match status" value="1"/>
</dbReference>
<dbReference type="EMBL" id="JMIH01000016">
    <property type="protein sequence ID" value="KEO74126.1"/>
    <property type="molecule type" value="Genomic_DNA"/>
</dbReference>
<dbReference type="STRING" id="1048983.EL17_08265"/>
<comment type="subcellular location">
    <subcellularLocation>
        <location evidence="1">Cell outer membrane</location>
    </subcellularLocation>
</comment>
<evidence type="ECO:0000256" key="4">
    <source>
        <dbReference type="ARBA" id="ARBA00023136"/>
    </source>
</evidence>
<proteinExistence type="inferred from homology"/>
<dbReference type="GO" id="GO:0009279">
    <property type="term" value="C:cell outer membrane"/>
    <property type="evidence" value="ECO:0007669"/>
    <property type="project" value="UniProtKB-SubCell"/>
</dbReference>
<sequence length="558" mass="62823">MMKLIYKYILTVLVGCTLLFSCSDSFLEEIVLDRYAPESLNDRLGFDAAAIGLYHHFHWMSTTDQDQTLIGIWHLGTDILWAPSGRSNGDARPYFDYAQMNSMDPAARKVWTALYRLINNANILIQNAEGGQTTGMNQAELDAFNAEARFFRAYAYNMLVTLYGDVPLLTEALTAPKTDFVRTPSAEVNAVIVEDLLFGVQSLPSPGNASFESRVNKAMAHQLLAEVYLRIGQPVEAEAQADAIINSGRYSLVTGRYGVNANQPGDPFSDMFLEGNLRRSQGNTEAIWVMEAENPSDVTGGSSSNPQQRRLWVSGYYDIPGMEPTDSLGGRGIARVRLNNWVLYDLYEEQDMRNSKYNIKRQLYFNHPGSNYNNIRGQAVPYGQNSEFTLVNGNTIRIFQADTIWRMTPYSTKWGHYDDRDPFGFGQWKDHMRMRLAETYLLRAEARFLQGDLGGAAADINMLRARANASPVSAADINLDFILDERARELLAEENRRMTLVRTGTLVDRARRLTGTVPLANGEIETTNGLQDFHMKMPIPQFEIDLNRDGELTQNPGY</sequence>
<evidence type="ECO:0000259" key="6">
    <source>
        <dbReference type="Pfam" id="PF07980"/>
    </source>
</evidence>
<dbReference type="AlphaFoldDB" id="A0A074KVZ6"/>
<keyword evidence="3" id="KW-0732">Signal</keyword>
<evidence type="ECO:0000313" key="8">
    <source>
        <dbReference type="EMBL" id="KEO74126.1"/>
    </source>
</evidence>
<organism evidence="8 9">
    <name type="scientific">Anditalea andensis</name>
    <dbReference type="NCBI Taxonomy" id="1048983"/>
    <lineage>
        <taxon>Bacteria</taxon>
        <taxon>Pseudomonadati</taxon>
        <taxon>Bacteroidota</taxon>
        <taxon>Cytophagia</taxon>
        <taxon>Cytophagales</taxon>
        <taxon>Cytophagaceae</taxon>
        <taxon>Anditalea</taxon>
    </lineage>
</organism>
<protein>
    <submittedName>
        <fullName evidence="8">Carbohydrate-binding protein SusD</fullName>
    </submittedName>
</protein>
<evidence type="ECO:0000313" key="9">
    <source>
        <dbReference type="Proteomes" id="UP000027821"/>
    </source>
</evidence>
<reference evidence="8 9" key="1">
    <citation type="submission" date="2014-04" db="EMBL/GenBank/DDBJ databases">
        <title>Characterization and application of a salt tolerant electro-active bacterium.</title>
        <authorList>
            <person name="Yang L."/>
            <person name="Wei S."/>
            <person name="Tay Q.X.M."/>
        </authorList>
    </citation>
    <scope>NUCLEOTIDE SEQUENCE [LARGE SCALE GENOMIC DNA]</scope>
    <source>
        <strain evidence="8 9">LY1</strain>
    </source>
</reference>
<evidence type="ECO:0000256" key="2">
    <source>
        <dbReference type="ARBA" id="ARBA00006275"/>
    </source>
</evidence>
<comment type="similarity">
    <text evidence="2">Belongs to the SusD family.</text>
</comment>
<dbReference type="Pfam" id="PF14322">
    <property type="entry name" value="SusD-like_3"/>
    <property type="match status" value="1"/>
</dbReference>
<dbReference type="Gene3D" id="1.25.40.390">
    <property type="match status" value="1"/>
</dbReference>
<feature type="domain" description="SusD-like N-terminal" evidence="7">
    <location>
        <begin position="98"/>
        <end position="229"/>
    </location>
</feature>